<evidence type="ECO:0000256" key="11">
    <source>
        <dbReference type="RuleBase" id="RU363130"/>
    </source>
</evidence>
<evidence type="ECO:0000256" key="3">
    <source>
        <dbReference type="ARBA" id="ARBA00022617"/>
    </source>
</evidence>
<dbReference type="EC" id="4.4.1.17" evidence="11"/>
<dbReference type="InterPro" id="IPR000511">
    <property type="entry name" value="Holocyt_c/c1_synthase"/>
</dbReference>
<dbReference type="GO" id="GO:0005743">
    <property type="term" value="C:mitochondrial inner membrane"/>
    <property type="evidence" value="ECO:0007669"/>
    <property type="project" value="UniProtKB-SubCell"/>
</dbReference>
<keyword evidence="14" id="KW-1185">Reference proteome</keyword>
<dbReference type="GO" id="GO:0046872">
    <property type="term" value="F:metal ion binding"/>
    <property type="evidence" value="ECO:0007669"/>
    <property type="project" value="UniProtKB-KW"/>
</dbReference>
<dbReference type="Proteomes" id="UP000078200">
    <property type="component" value="Unassembled WGS sequence"/>
</dbReference>
<dbReference type="Pfam" id="PF01265">
    <property type="entry name" value="Cyto_heme_lyase"/>
    <property type="match status" value="1"/>
</dbReference>
<evidence type="ECO:0000256" key="9">
    <source>
        <dbReference type="ARBA" id="ARBA00023239"/>
    </source>
</evidence>
<keyword evidence="6 11" id="KW-0408">Iron</keyword>
<evidence type="ECO:0000256" key="1">
    <source>
        <dbReference type="ARBA" id="ARBA00004273"/>
    </source>
</evidence>
<keyword evidence="5 11" id="KW-0999">Mitochondrion inner membrane</keyword>
<name>A0A1A9UQV4_GLOAU</name>
<evidence type="ECO:0000256" key="5">
    <source>
        <dbReference type="ARBA" id="ARBA00022792"/>
    </source>
</evidence>
<keyword evidence="8 11" id="KW-0472">Membrane</keyword>
<comment type="catalytic activity">
    <reaction evidence="10">
        <text>holo-[cytochrome c] = apo-[cytochrome c] + heme b</text>
        <dbReference type="Rhea" id="RHEA:22648"/>
        <dbReference type="Rhea" id="RHEA-COMP:10725"/>
        <dbReference type="Rhea" id="RHEA-COMP:10726"/>
        <dbReference type="ChEBI" id="CHEBI:29950"/>
        <dbReference type="ChEBI" id="CHEBI:60344"/>
        <dbReference type="ChEBI" id="CHEBI:83739"/>
        <dbReference type="EC" id="4.4.1.17"/>
    </reaction>
    <physiologicalReaction direction="right-to-left" evidence="10">
        <dbReference type="Rhea" id="RHEA:22650"/>
    </physiologicalReaction>
</comment>
<dbReference type="GO" id="GO:0004408">
    <property type="term" value="F:holocytochrome-c synthase activity"/>
    <property type="evidence" value="ECO:0007669"/>
    <property type="project" value="UniProtKB-EC"/>
</dbReference>
<dbReference type="VEuPathDB" id="VectorBase:GAUT012441"/>
<accession>A0A1A9UQV4</accession>
<comment type="function">
    <text evidence="11">Lyase that catalyzes the covalent linking of the heme group to the cytochrome C apoprotein to produce the mature functional cytochrome.</text>
</comment>
<evidence type="ECO:0000256" key="7">
    <source>
        <dbReference type="ARBA" id="ARBA00023128"/>
    </source>
</evidence>
<dbReference type="PANTHER" id="PTHR12743:SF0">
    <property type="entry name" value="HOLOCYTOCHROME C-TYPE SYNTHASE"/>
    <property type="match status" value="1"/>
</dbReference>
<organism evidence="13 14">
    <name type="scientific">Glossina austeni</name>
    <name type="common">Savannah tsetse fly</name>
    <dbReference type="NCBI Taxonomy" id="7395"/>
    <lineage>
        <taxon>Eukaryota</taxon>
        <taxon>Metazoa</taxon>
        <taxon>Ecdysozoa</taxon>
        <taxon>Arthropoda</taxon>
        <taxon>Hexapoda</taxon>
        <taxon>Insecta</taxon>
        <taxon>Pterygota</taxon>
        <taxon>Neoptera</taxon>
        <taxon>Endopterygota</taxon>
        <taxon>Diptera</taxon>
        <taxon>Brachycera</taxon>
        <taxon>Muscomorpha</taxon>
        <taxon>Hippoboscoidea</taxon>
        <taxon>Glossinidae</taxon>
        <taxon>Glossina</taxon>
    </lineage>
</organism>
<protein>
    <recommendedName>
        <fullName evidence="11">Holocytochrome c-type synthase</fullName>
        <ecNumber evidence="11">4.4.1.17</ecNumber>
    </recommendedName>
</protein>
<evidence type="ECO:0000256" key="10">
    <source>
        <dbReference type="ARBA" id="ARBA00023944"/>
    </source>
</evidence>
<evidence type="ECO:0000256" key="12">
    <source>
        <dbReference type="SAM" id="MobiDB-lite"/>
    </source>
</evidence>
<evidence type="ECO:0000256" key="2">
    <source>
        <dbReference type="ARBA" id="ARBA00007255"/>
    </source>
</evidence>
<keyword evidence="9 11" id="KW-0456">Lyase</keyword>
<keyword evidence="3 11" id="KW-0349">Heme</keyword>
<evidence type="ECO:0000256" key="4">
    <source>
        <dbReference type="ARBA" id="ARBA00022723"/>
    </source>
</evidence>
<sequence>MPISENKFEFNMCKRKRKEQQIGQQESTKTNVVIVQVSIHYNNSLLSNSASFSNHLNETLSECPVRHENSDVNPMNMMPPANQKPAPDQSFPVSTERQTSSIPKATEDALLNSGDIPVKRSFGILCYVKDGDGKMMATYITNAAISSSVTGVDIYSFSITNMKNTIRFRWETSLNSTACYNLNSEKKQPEFLQKEEKSKRHGTLKFRPEGRVH</sequence>
<evidence type="ECO:0000256" key="6">
    <source>
        <dbReference type="ARBA" id="ARBA00023004"/>
    </source>
</evidence>
<dbReference type="PANTHER" id="PTHR12743">
    <property type="entry name" value="CYTOCHROME C1 HEME LYASE"/>
    <property type="match status" value="1"/>
</dbReference>
<dbReference type="STRING" id="7395.A0A1A9UQV4"/>
<evidence type="ECO:0000313" key="14">
    <source>
        <dbReference type="Proteomes" id="UP000078200"/>
    </source>
</evidence>
<dbReference type="AlphaFoldDB" id="A0A1A9UQV4"/>
<evidence type="ECO:0000256" key="8">
    <source>
        <dbReference type="ARBA" id="ARBA00023136"/>
    </source>
</evidence>
<dbReference type="EnsemblMetazoa" id="GAUT012441-RA">
    <property type="protein sequence ID" value="GAUT012441-PA"/>
    <property type="gene ID" value="GAUT012441"/>
</dbReference>
<comment type="similarity">
    <text evidence="2 11">Belongs to the cytochrome c-type heme lyase family.</text>
</comment>
<evidence type="ECO:0000313" key="13">
    <source>
        <dbReference type="EnsemblMetazoa" id="GAUT012441-PA"/>
    </source>
</evidence>
<reference evidence="13" key="1">
    <citation type="submission" date="2020-05" db="UniProtKB">
        <authorList>
            <consortium name="EnsemblMetazoa"/>
        </authorList>
    </citation>
    <scope>IDENTIFICATION</scope>
    <source>
        <strain evidence="13">TTRI</strain>
    </source>
</reference>
<feature type="region of interest" description="Disordered" evidence="12">
    <location>
        <begin position="190"/>
        <end position="213"/>
    </location>
</feature>
<keyword evidence="4 11" id="KW-0479">Metal-binding</keyword>
<proteinExistence type="inferred from homology"/>
<keyword evidence="7 11" id="KW-0496">Mitochondrion</keyword>
<comment type="subcellular location">
    <subcellularLocation>
        <location evidence="1 11">Mitochondrion inner membrane</location>
    </subcellularLocation>
</comment>